<proteinExistence type="predicted"/>
<keyword evidence="2" id="KW-1185">Reference proteome</keyword>
<dbReference type="RefSeq" id="XP_025481078.1">
    <property type="nucleotide sequence ID" value="XM_025626647.1"/>
</dbReference>
<dbReference type="AlphaFoldDB" id="A0A318YUF1"/>
<organism evidence="1 2">
    <name type="scientific">Aspergillus neoniger (strain CBS 115656)</name>
    <dbReference type="NCBI Taxonomy" id="1448310"/>
    <lineage>
        <taxon>Eukaryota</taxon>
        <taxon>Fungi</taxon>
        <taxon>Dikarya</taxon>
        <taxon>Ascomycota</taxon>
        <taxon>Pezizomycotina</taxon>
        <taxon>Eurotiomycetes</taxon>
        <taxon>Eurotiomycetidae</taxon>
        <taxon>Eurotiales</taxon>
        <taxon>Aspergillaceae</taxon>
        <taxon>Aspergillus</taxon>
        <taxon>Aspergillus subgen. Circumdati</taxon>
    </lineage>
</organism>
<dbReference type="Proteomes" id="UP000247647">
    <property type="component" value="Unassembled WGS sequence"/>
</dbReference>
<gene>
    <name evidence="1" type="ORF">BO87DRAFT_414762</name>
</gene>
<protein>
    <submittedName>
        <fullName evidence="1">Uncharacterized protein</fullName>
    </submittedName>
</protein>
<sequence>MSSEPTIAKVPGKSGMDGLGIQGNTNQALVNWENLVTDFDGSNAPSAIHIQHASDLESMERAIGILQKQRQTLNQRAEEIFSEVMDLYKYGVLLELFQEDHTFLHQLAATKQHFQCLT</sequence>
<accession>A0A318YUF1</accession>
<evidence type="ECO:0000313" key="2">
    <source>
        <dbReference type="Proteomes" id="UP000247647"/>
    </source>
</evidence>
<dbReference type="EMBL" id="KZ821455">
    <property type="protein sequence ID" value="PYH35600.1"/>
    <property type="molecule type" value="Genomic_DNA"/>
</dbReference>
<dbReference type="GeneID" id="37129103"/>
<dbReference type="OrthoDB" id="5063964at2759"/>
<reference evidence="1" key="1">
    <citation type="submission" date="2016-12" db="EMBL/GenBank/DDBJ databases">
        <title>The genomes of Aspergillus section Nigri reveals drivers in fungal speciation.</title>
        <authorList>
            <consortium name="DOE Joint Genome Institute"/>
            <person name="Vesth T.C."/>
            <person name="Nybo J."/>
            <person name="Theobald S."/>
            <person name="Brandl J."/>
            <person name="Frisvad J.C."/>
            <person name="Nielsen K.F."/>
            <person name="Lyhne E.K."/>
            <person name="Kogle M.E."/>
            <person name="Kuo A."/>
            <person name="Riley R."/>
            <person name="Clum A."/>
            <person name="Nolan M."/>
            <person name="Lipzen A."/>
            <person name="Salamov A."/>
            <person name="Henrissat B."/>
            <person name="Wiebenga A."/>
            <person name="De Vries R.P."/>
            <person name="Grigoriev I.V."/>
            <person name="Mortensen U.H."/>
            <person name="Andersen M.R."/>
            <person name="Baker S.E."/>
        </authorList>
    </citation>
    <scope>NUCLEOTIDE SEQUENCE [LARGE SCALE GENOMIC DNA]</scope>
    <source>
        <strain evidence="1">CBS 115656</strain>
    </source>
</reference>
<name>A0A318YUF1_ASPNB</name>
<evidence type="ECO:0000313" key="1">
    <source>
        <dbReference type="EMBL" id="PYH35600.1"/>
    </source>
</evidence>